<evidence type="ECO:0000256" key="4">
    <source>
        <dbReference type="ARBA" id="ARBA00022642"/>
    </source>
</evidence>
<keyword evidence="8 11" id="KW-0067">ATP-binding</keyword>
<dbReference type="HAMAP" id="MF_00244">
    <property type="entry name" value="NaMN_adenylyltr"/>
    <property type="match status" value="1"/>
</dbReference>
<evidence type="ECO:0000256" key="8">
    <source>
        <dbReference type="ARBA" id="ARBA00022840"/>
    </source>
</evidence>
<dbReference type="PANTHER" id="PTHR39321">
    <property type="entry name" value="NICOTINATE-NUCLEOTIDE ADENYLYLTRANSFERASE-RELATED"/>
    <property type="match status" value="1"/>
</dbReference>
<evidence type="ECO:0000256" key="6">
    <source>
        <dbReference type="ARBA" id="ARBA00022695"/>
    </source>
</evidence>
<gene>
    <name evidence="11 13" type="primary">nadD</name>
    <name evidence="13" type="ORF">J0A66_05655</name>
</gene>
<dbReference type="EC" id="2.7.7.18" evidence="11"/>
<comment type="caution">
    <text evidence="13">The sequence shown here is derived from an EMBL/GenBank/DDBJ whole genome shotgun (WGS) entry which is preliminary data.</text>
</comment>
<evidence type="ECO:0000256" key="11">
    <source>
        <dbReference type="HAMAP-Rule" id="MF_00244"/>
    </source>
</evidence>
<dbReference type="InterPro" id="IPR014729">
    <property type="entry name" value="Rossmann-like_a/b/a_fold"/>
</dbReference>
<comment type="catalytic activity">
    <reaction evidence="10 11">
        <text>nicotinate beta-D-ribonucleotide + ATP + H(+) = deamido-NAD(+) + diphosphate</text>
        <dbReference type="Rhea" id="RHEA:22860"/>
        <dbReference type="ChEBI" id="CHEBI:15378"/>
        <dbReference type="ChEBI" id="CHEBI:30616"/>
        <dbReference type="ChEBI" id="CHEBI:33019"/>
        <dbReference type="ChEBI" id="CHEBI:57502"/>
        <dbReference type="ChEBI" id="CHEBI:58437"/>
        <dbReference type="EC" id="2.7.7.18"/>
    </reaction>
</comment>
<evidence type="ECO:0000259" key="12">
    <source>
        <dbReference type="Pfam" id="PF01467"/>
    </source>
</evidence>
<sequence length="223" mass="25190">MSRTEGGQVQTPLGIFGGTFDPVHLGHLLPVTDAAREIGLHRVKLLPCHIPAHKATPTVSAAQRLAMVRLVCAKWPLFELDDRELRRDSPSYSVDTLNEYRREEGNRPLVFFIGLDSLKNLNSWHRWQEILTLCHLVVCRRGDCLASFNPDVSRLLEQHRTRDARHLKEKPAGLIYLADTRELAISSTELRGSLARGEATDLLPEEVLAYIQLHGLYGVRSEE</sequence>
<dbReference type="Gene3D" id="3.40.50.620">
    <property type="entry name" value="HUPs"/>
    <property type="match status" value="1"/>
</dbReference>
<dbReference type="EMBL" id="JAFKCV010000002">
    <property type="protein sequence ID" value="MBN7824710.1"/>
    <property type="molecule type" value="Genomic_DNA"/>
</dbReference>
<dbReference type="AlphaFoldDB" id="A0A939DM95"/>
<evidence type="ECO:0000313" key="13">
    <source>
        <dbReference type="EMBL" id="MBN7824710.1"/>
    </source>
</evidence>
<dbReference type="GO" id="GO:0004515">
    <property type="term" value="F:nicotinate-nucleotide adenylyltransferase activity"/>
    <property type="evidence" value="ECO:0007669"/>
    <property type="project" value="UniProtKB-UniRule"/>
</dbReference>
<dbReference type="Pfam" id="PF01467">
    <property type="entry name" value="CTP_transf_like"/>
    <property type="match status" value="1"/>
</dbReference>
<dbReference type="InterPro" id="IPR004821">
    <property type="entry name" value="Cyt_trans-like"/>
</dbReference>
<keyword evidence="14" id="KW-1185">Reference proteome</keyword>
<dbReference type="NCBIfam" id="TIGR00125">
    <property type="entry name" value="cyt_tran_rel"/>
    <property type="match status" value="1"/>
</dbReference>
<evidence type="ECO:0000256" key="1">
    <source>
        <dbReference type="ARBA" id="ARBA00002324"/>
    </source>
</evidence>
<comment type="similarity">
    <text evidence="3 11">Belongs to the NadD family.</text>
</comment>
<keyword evidence="6 11" id="KW-0548">Nucleotidyltransferase</keyword>
<organism evidence="13 14">
    <name type="scientific">Bowmanella dokdonensis</name>
    <dbReference type="NCBI Taxonomy" id="751969"/>
    <lineage>
        <taxon>Bacteria</taxon>
        <taxon>Pseudomonadati</taxon>
        <taxon>Pseudomonadota</taxon>
        <taxon>Gammaproteobacteria</taxon>
        <taxon>Alteromonadales</taxon>
        <taxon>Alteromonadaceae</taxon>
        <taxon>Bowmanella</taxon>
    </lineage>
</organism>
<reference evidence="13" key="1">
    <citation type="submission" date="2021-03" db="EMBL/GenBank/DDBJ databases">
        <title>novel species isolated from a fishpond in China.</title>
        <authorList>
            <person name="Lu H."/>
            <person name="Cai Z."/>
        </authorList>
    </citation>
    <scope>NUCLEOTIDE SEQUENCE</scope>
    <source>
        <strain evidence="13">JCM 30855</strain>
    </source>
</reference>
<dbReference type="InterPro" id="IPR005248">
    <property type="entry name" value="NadD/NMNAT"/>
</dbReference>
<dbReference type="RefSeq" id="WP_206572802.1">
    <property type="nucleotide sequence ID" value="NZ_JAFKCV010000002.1"/>
</dbReference>
<evidence type="ECO:0000256" key="9">
    <source>
        <dbReference type="ARBA" id="ARBA00023027"/>
    </source>
</evidence>
<dbReference type="GO" id="GO:0005524">
    <property type="term" value="F:ATP binding"/>
    <property type="evidence" value="ECO:0007669"/>
    <property type="project" value="UniProtKB-KW"/>
</dbReference>
<comment type="pathway">
    <text evidence="2 11">Cofactor biosynthesis; NAD(+) biosynthesis; deamido-NAD(+) from nicotinate D-ribonucleotide: step 1/1.</text>
</comment>
<dbReference type="Proteomes" id="UP000664654">
    <property type="component" value="Unassembled WGS sequence"/>
</dbReference>
<keyword evidence="4 11" id="KW-0662">Pyridine nucleotide biosynthesis</keyword>
<evidence type="ECO:0000256" key="3">
    <source>
        <dbReference type="ARBA" id="ARBA00009014"/>
    </source>
</evidence>
<protein>
    <recommendedName>
        <fullName evidence="11">Probable nicotinate-nucleotide adenylyltransferase</fullName>
        <ecNumber evidence="11">2.7.7.18</ecNumber>
    </recommendedName>
    <alternativeName>
        <fullName evidence="11">Deamido-NAD(+) diphosphorylase</fullName>
    </alternativeName>
    <alternativeName>
        <fullName evidence="11">Deamido-NAD(+) pyrophosphorylase</fullName>
    </alternativeName>
    <alternativeName>
        <fullName evidence="11">Nicotinate mononucleotide adenylyltransferase</fullName>
        <shortName evidence="11">NaMN adenylyltransferase</shortName>
    </alternativeName>
</protein>
<keyword evidence="9 11" id="KW-0520">NAD</keyword>
<keyword evidence="5 11" id="KW-0808">Transferase</keyword>
<dbReference type="NCBIfam" id="NF000839">
    <property type="entry name" value="PRK00071.1-1"/>
    <property type="match status" value="1"/>
</dbReference>
<dbReference type="CDD" id="cd02165">
    <property type="entry name" value="NMNAT"/>
    <property type="match status" value="1"/>
</dbReference>
<dbReference type="PANTHER" id="PTHR39321:SF3">
    <property type="entry name" value="PHOSPHOPANTETHEINE ADENYLYLTRANSFERASE"/>
    <property type="match status" value="1"/>
</dbReference>
<dbReference type="SUPFAM" id="SSF52374">
    <property type="entry name" value="Nucleotidylyl transferase"/>
    <property type="match status" value="1"/>
</dbReference>
<evidence type="ECO:0000256" key="5">
    <source>
        <dbReference type="ARBA" id="ARBA00022679"/>
    </source>
</evidence>
<dbReference type="GO" id="GO:0009435">
    <property type="term" value="P:NAD+ biosynthetic process"/>
    <property type="evidence" value="ECO:0007669"/>
    <property type="project" value="UniProtKB-UniRule"/>
</dbReference>
<accession>A0A939DM95</accession>
<proteinExistence type="inferred from homology"/>
<dbReference type="NCBIfam" id="TIGR00482">
    <property type="entry name" value="nicotinate (nicotinamide) nucleotide adenylyltransferase"/>
    <property type="match status" value="1"/>
</dbReference>
<comment type="function">
    <text evidence="1 11">Catalyzes the reversible adenylation of nicotinate mononucleotide (NaMN) to nicotinic acid adenine dinucleotide (NaAD).</text>
</comment>
<keyword evidence="7 11" id="KW-0547">Nucleotide-binding</keyword>
<feature type="domain" description="Cytidyltransferase-like" evidence="12">
    <location>
        <begin position="15"/>
        <end position="191"/>
    </location>
</feature>
<evidence type="ECO:0000256" key="2">
    <source>
        <dbReference type="ARBA" id="ARBA00005019"/>
    </source>
</evidence>
<evidence type="ECO:0000313" key="14">
    <source>
        <dbReference type="Proteomes" id="UP000664654"/>
    </source>
</evidence>
<evidence type="ECO:0000256" key="7">
    <source>
        <dbReference type="ARBA" id="ARBA00022741"/>
    </source>
</evidence>
<evidence type="ECO:0000256" key="10">
    <source>
        <dbReference type="ARBA" id="ARBA00048721"/>
    </source>
</evidence>
<name>A0A939DM95_9ALTE</name>